<sequence>MVDYSKLTVEDGPLSTSSGDLPPEVTQKIEEYVGKKKALRLPGFETEANAKTFMSKVRKYANGKDWGVRGVVRKAEGDDTWTARFEVSEKKGNRPGAKQKEATPAKKAAPGK</sequence>
<gene>
    <name evidence="2" type="ORF">J2S43_003720</name>
</gene>
<evidence type="ECO:0000313" key="3">
    <source>
        <dbReference type="Proteomes" id="UP001240984"/>
    </source>
</evidence>
<feature type="region of interest" description="Disordered" evidence="1">
    <location>
        <begin position="85"/>
        <end position="112"/>
    </location>
</feature>
<protein>
    <submittedName>
        <fullName evidence="2">Uncharacterized protein</fullName>
    </submittedName>
</protein>
<comment type="caution">
    <text evidence="2">The sequence shown here is derived from an EMBL/GenBank/DDBJ whole genome shotgun (WGS) entry which is preliminary data.</text>
</comment>
<feature type="region of interest" description="Disordered" evidence="1">
    <location>
        <begin position="1"/>
        <end position="23"/>
    </location>
</feature>
<dbReference type="EMBL" id="JAUSRA010000001">
    <property type="protein sequence ID" value="MDP9795208.1"/>
    <property type="molecule type" value="Genomic_DNA"/>
</dbReference>
<name>A0ABT9MUW5_9ACTN</name>
<evidence type="ECO:0000256" key="1">
    <source>
        <dbReference type="SAM" id="MobiDB-lite"/>
    </source>
</evidence>
<dbReference type="RefSeq" id="WP_306830830.1">
    <property type="nucleotide sequence ID" value="NZ_JAUSRA010000001.1"/>
</dbReference>
<proteinExistence type="predicted"/>
<feature type="compositionally biased region" description="Basic and acidic residues" evidence="1">
    <location>
        <begin position="86"/>
        <end position="104"/>
    </location>
</feature>
<accession>A0ABT9MUW5</accession>
<reference evidence="2 3" key="1">
    <citation type="submission" date="2023-07" db="EMBL/GenBank/DDBJ databases">
        <title>Sequencing the genomes of 1000 actinobacteria strains.</title>
        <authorList>
            <person name="Klenk H.-P."/>
        </authorList>
    </citation>
    <scope>NUCLEOTIDE SEQUENCE [LARGE SCALE GENOMIC DNA]</scope>
    <source>
        <strain evidence="2 3">DSM 44710</strain>
    </source>
</reference>
<organism evidence="2 3">
    <name type="scientific">Catenuloplanes nepalensis</name>
    <dbReference type="NCBI Taxonomy" id="587533"/>
    <lineage>
        <taxon>Bacteria</taxon>
        <taxon>Bacillati</taxon>
        <taxon>Actinomycetota</taxon>
        <taxon>Actinomycetes</taxon>
        <taxon>Micromonosporales</taxon>
        <taxon>Micromonosporaceae</taxon>
        <taxon>Catenuloplanes</taxon>
    </lineage>
</organism>
<dbReference type="Proteomes" id="UP001240984">
    <property type="component" value="Unassembled WGS sequence"/>
</dbReference>
<keyword evidence="3" id="KW-1185">Reference proteome</keyword>
<evidence type="ECO:0000313" key="2">
    <source>
        <dbReference type="EMBL" id="MDP9795208.1"/>
    </source>
</evidence>